<dbReference type="Pfam" id="PF00781">
    <property type="entry name" value="DAGK_cat"/>
    <property type="match status" value="1"/>
</dbReference>
<gene>
    <name evidence="2" type="ORF">AOE01nite_31720</name>
</gene>
<dbReference type="Gene3D" id="3.40.50.10330">
    <property type="entry name" value="Probable inorganic polyphosphate/atp-NAD kinase, domain 1"/>
    <property type="match status" value="1"/>
</dbReference>
<evidence type="ECO:0000313" key="2">
    <source>
        <dbReference type="EMBL" id="GEN64948.1"/>
    </source>
</evidence>
<dbReference type="AlphaFoldDB" id="A0A511XPP7"/>
<keyword evidence="3" id="KW-1185">Reference proteome</keyword>
<comment type="caution">
    <text evidence="2">The sequence shown here is derived from an EMBL/GenBank/DDBJ whole genome shotgun (WGS) entry which is preliminary data.</text>
</comment>
<evidence type="ECO:0000259" key="1">
    <source>
        <dbReference type="PROSITE" id="PS50146"/>
    </source>
</evidence>
<organism evidence="2 3">
    <name type="scientific">Acetobacter oeni</name>
    <dbReference type="NCBI Taxonomy" id="304077"/>
    <lineage>
        <taxon>Bacteria</taxon>
        <taxon>Pseudomonadati</taxon>
        <taxon>Pseudomonadota</taxon>
        <taxon>Alphaproteobacteria</taxon>
        <taxon>Acetobacterales</taxon>
        <taxon>Acetobacteraceae</taxon>
        <taxon>Acetobacter</taxon>
    </lineage>
</organism>
<dbReference type="EMBL" id="BJYG01000062">
    <property type="protein sequence ID" value="GEN64948.1"/>
    <property type="molecule type" value="Genomic_DNA"/>
</dbReference>
<reference evidence="2 3" key="1">
    <citation type="submission" date="2019-07" db="EMBL/GenBank/DDBJ databases">
        <title>Whole genome shotgun sequence of Acetobacter oeni NBRC 105207.</title>
        <authorList>
            <person name="Hosoyama A."/>
            <person name="Uohara A."/>
            <person name="Ohji S."/>
            <person name="Ichikawa N."/>
        </authorList>
    </citation>
    <scope>NUCLEOTIDE SEQUENCE [LARGE SCALE GENOMIC DNA]</scope>
    <source>
        <strain evidence="2 3">NBRC 105207</strain>
    </source>
</reference>
<name>A0A511XPP7_9PROT</name>
<keyword evidence="2" id="KW-0808">Transferase</keyword>
<dbReference type="InterPro" id="IPR016064">
    <property type="entry name" value="NAD/diacylglycerol_kinase_sf"/>
</dbReference>
<sequence>MPARLALIHNPRSRLNLRDAGAFVAQAKEQFGSLFISPDSRDELASEVRQLAAQDIRFIIVNGGDGTVSDVLSAVLACYPADRLPALAVLPSGNTNLIACDVGCCCRGIAALKRLQDKATAGTLLDAANWRQPVVVSWSDAGRMPVAGMFCGLAAFTRGIELAHNPAILNRYSHDMAVFATVLWAIRRLFQRKTRRAWLDGTPMTLTVDDEMPDERPRFLVLCTGLHRLSRGVWPFWQNHASAGGLAYLDILANPPGLARNLFCVLRGRLPGRLRKSAAYRSGMAAKLRIETHDRLVMDGEELDTGSDGQIWLTQGPRVAFIRA</sequence>
<dbReference type="OrthoDB" id="8557048at2"/>
<accession>A0A511XPP7</accession>
<dbReference type="SMART" id="SM00046">
    <property type="entry name" value="DAGKc"/>
    <property type="match status" value="1"/>
</dbReference>
<dbReference type="InterPro" id="IPR017438">
    <property type="entry name" value="ATP-NAD_kinase_N"/>
</dbReference>
<protein>
    <submittedName>
        <fullName evidence="2">Diacylglycerol kinase</fullName>
    </submittedName>
</protein>
<dbReference type="RefSeq" id="WP_146892324.1">
    <property type="nucleotide sequence ID" value="NZ_BJYG01000062.1"/>
</dbReference>
<proteinExistence type="predicted"/>
<dbReference type="PROSITE" id="PS50146">
    <property type="entry name" value="DAGK"/>
    <property type="match status" value="1"/>
</dbReference>
<feature type="domain" description="DAGKc" evidence="1">
    <location>
        <begin position="1"/>
        <end position="148"/>
    </location>
</feature>
<dbReference type="InterPro" id="IPR001206">
    <property type="entry name" value="Diacylglycerol_kinase_cat_dom"/>
</dbReference>
<dbReference type="Proteomes" id="UP000321746">
    <property type="component" value="Unassembled WGS sequence"/>
</dbReference>
<dbReference type="SUPFAM" id="SSF111331">
    <property type="entry name" value="NAD kinase/diacylglycerol kinase-like"/>
    <property type="match status" value="1"/>
</dbReference>
<evidence type="ECO:0000313" key="3">
    <source>
        <dbReference type="Proteomes" id="UP000321746"/>
    </source>
</evidence>
<keyword evidence="2" id="KW-0418">Kinase</keyword>
<dbReference type="GO" id="GO:0016301">
    <property type="term" value="F:kinase activity"/>
    <property type="evidence" value="ECO:0007669"/>
    <property type="project" value="UniProtKB-KW"/>
</dbReference>